<reference evidence="1 2" key="1">
    <citation type="journal article" date="2016" name="Nat. Commun.">
        <title>Thousands of microbial genomes shed light on interconnected biogeochemical processes in an aquifer system.</title>
        <authorList>
            <person name="Anantharaman K."/>
            <person name="Brown C.T."/>
            <person name="Hug L.A."/>
            <person name="Sharon I."/>
            <person name="Castelle C.J."/>
            <person name="Probst A.J."/>
            <person name="Thomas B.C."/>
            <person name="Singh A."/>
            <person name="Wilkins M.J."/>
            <person name="Karaoz U."/>
            <person name="Brodie E.L."/>
            <person name="Williams K.H."/>
            <person name="Hubbard S.S."/>
            <person name="Banfield J.F."/>
        </authorList>
    </citation>
    <scope>NUCLEOTIDE SEQUENCE [LARGE SCALE GENOMIC DNA]</scope>
</reference>
<dbReference type="EMBL" id="MFAQ01000016">
    <property type="protein sequence ID" value="OGD83459.1"/>
    <property type="molecule type" value="Genomic_DNA"/>
</dbReference>
<dbReference type="AlphaFoldDB" id="A0A1F5FV25"/>
<accession>A0A1F5FV25</accession>
<evidence type="ECO:0000313" key="1">
    <source>
        <dbReference type="EMBL" id="OGD83459.1"/>
    </source>
</evidence>
<protein>
    <submittedName>
        <fullName evidence="1">Uncharacterized protein</fullName>
    </submittedName>
</protein>
<proteinExistence type="predicted"/>
<comment type="caution">
    <text evidence="1">The sequence shown here is derived from an EMBL/GenBank/DDBJ whole genome shotgun (WGS) entry which is preliminary data.</text>
</comment>
<evidence type="ECO:0000313" key="2">
    <source>
        <dbReference type="Proteomes" id="UP000179237"/>
    </source>
</evidence>
<dbReference type="Proteomes" id="UP000179237">
    <property type="component" value="Unassembled WGS sequence"/>
</dbReference>
<organism evidence="1 2">
    <name type="scientific">Candidatus Collierbacteria bacterium RIFOXYD1_FULL_40_9</name>
    <dbReference type="NCBI Taxonomy" id="1817731"/>
    <lineage>
        <taxon>Bacteria</taxon>
        <taxon>Candidatus Collieribacteriota</taxon>
    </lineage>
</organism>
<name>A0A1F5FV25_9BACT</name>
<gene>
    <name evidence="1" type="ORF">A2572_04955</name>
</gene>
<sequence length="115" mass="12911">MTSCNQGGHFVCRFVAQSQPEFKSGVDYPWLVDFVFENLSVDQNYFDQCLKIAFLDDENVSVEGNKVTVSSRTELELQELSAVCEKLSAVLLGHLSKHSKWGFPGGPDHVDERLD</sequence>